<keyword evidence="4" id="KW-1185">Reference proteome</keyword>
<organism evidence="3 4">
    <name type="scientific">Actinoplanes derwentensis</name>
    <dbReference type="NCBI Taxonomy" id="113562"/>
    <lineage>
        <taxon>Bacteria</taxon>
        <taxon>Bacillati</taxon>
        <taxon>Actinomycetota</taxon>
        <taxon>Actinomycetes</taxon>
        <taxon>Micromonosporales</taxon>
        <taxon>Micromonosporaceae</taxon>
        <taxon>Actinoplanes</taxon>
    </lineage>
</organism>
<evidence type="ECO:0000256" key="1">
    <source>
        <dbReference type="SAM" id="Phobius"/>
    </source>
</evidence>
<keyword evidence="1" id="KW-0812">Transmembrane</keyword>
<name>A0A1H2CQI3_9ACTN</name>
<keyword evidence="1" id="KW-0472">Membrane</keyword>
<evidence type="ECO:0000313" key="3">
    <source>
        <dbReference type="EMBL" id="SDT72691.1"/>
    </source>
</evidence>
<keyword evidence="2" id="KW-0732">Signal</keyword>
<accession>A0A1H2CQI3</accession>
<gene>
    <name evidence="3" type="ORF">SAMN04489716_6470</name>
</gene>
<dbReference type="STRING" id="113562.SAMN04489716_6470"/>
<feature type="transmembrane region" description="Helical" evidence="1">
    <location>
        <begin position="476"/>
        <end position="494"/>
    </location>
</feature>
<dbReference type="EMBL" id="LT629758">
    <property type="protein sequence ID" value="SDT72691.1"/>
    <property type="molecule type" value="Genomic_DNA"/>
</dbReference>
<dbReference type="AlphaFoldDB" id="A0A1H2CQI3"/>
<protein>
    <recommendedName>
        <fullName evidence="5">LPXTG-motif cell wall anchor domain-containing protein</fullName>
    </recommendedName>
</protein>
<evidence type="ECO:0000313" key="4">
    <source>
        <dbReference type="Proteomes" id="UP000198688"/>
    </source>
</evidence>
<evidence type="ECO:0000256" key="2">
    <source>
        <dbReference type="SAM" id="SignalP"/>
    </source>
</evidence>
<feature type="signal peptide" evidence="2">
    <location>
        <begin position="1"/>
        <end position="30"/>
    </location>
</feature>
<sequence length="507" mass="51981">MRLRAFLSRLALTTAASGLALNGLALPAQAADEQDFAYVAILAPETVTVINGQAKTVKFDLYNISDTKTNNVALNFGTAAQPIRADLGFAAPADCAGNTCQLGSLKPGERRSVKFTLKPAAGGTTAPAGTIALSTSVAGTTSDETSIAVVRTDKGGVDLEMGDIADLKLSPGKSANVPVVVANSGNKDVKALGLVVLSPFGLTPALAYRNCEKATEEGITAIVCVFNDTLAAGGSFTLPSATPLRVKVPGNAAGPYDYPIYVGVVGLSDKYVFDFTKRTAGAAGAELKMETIASTTAEEPEPVDDLNEDDNYTLFSVSVPKTSADSAAVGGTFTGAIGTKASVEVGMRNRGPASTVPPAVTWIQYVHVKLPTGVELTKSDDRCLPGTSFDDIDESVRDLSEVTDLVCLVLESVPADKKHLFTLTAEILDAAEHKAGTVTVDGGVQDSKTGNNKAALTVKLTAAGGGGGLPITGAPAGLIAVGGAVLLLAGAIAFRAARRRRIITVVE</sequence>
<evidence type="ECO:0008006" key="5">
    <source>
        <dbReference type="Google" id="ProtNLM"/>
    </source>
</evidence>
<reference evidence="3 4" key="1">
    <citation type="submission" date="2016-10" db="EMBL/GenBank/DDBJ databases">
        <authorList>
            <person name="de Groot N.N."/>
        </authorList>
    </citation>
    <scope>NUCLEOTIDE SEQUENCE [LARGE SCALE GENOMIC DNA]</scope>
    <source>
        <strain evidence="3 4">DSM 43941</strain>
    </source>
</reference>
<proteinExistence type="predicted"/>
<feature type="chain" id="PRO_5009271305" description="LPXTG-motif cell wall anchor domain-containing protein" evidence="2">
    <location>
        <begin position="31"/>
        <end position="507"/>
    </location>
</feature>
<dbReference type="Proteomes" id="UP000198688">
    <property type="component" value="Chromosome I"/>
</dbReference>
<keyword evidence="1" id="KW-1133">Transmembrane helix</keyword>